<feature type="binding site" evidence="20">
    <location>
        <position position="155"/>
    </location>
    <ligand>
        <name>UDP-N-acetyl-alpha-D-glucosamine</name>
        <dbReference type="ChEBI" id="CHEBI:57705"/>
    </ligand>
</feature>
<name>A0ABT9UVA2_9FIRM</name>
<dbReference type="HAMAP" id="MF_01631">
    <property type="entry name" value="GlmU"/>
    <property type="match status" value="1"/>
</dbReference>
<dbReference type="SUPFAM" id="SSF53448">
    <property type="entry name" value="Nucleotide-diphospho-sugar transferases"/>
    <property type="match status" value="1"/>
</dbReference>
<feature type="binding site" evidence="20">
    <location>
        <position position="350"/>
    </location>
    <ligand>
        <name>UDP-N-acetyl-alpha-D-glucosamine</name>
        <dbReference type="ChEBI" id="CHEBI:57705"/>
    </ligand>
</feature>
<dbReference type="EMBL" id="JAUSUF010000007">
    <property type="protein sequence ID" value="MDQ0150238.1"/>
    <property type="molecule type" value="Genomic_DNA"/>
</dbReference>
<dbReference type="InterPro" id="IPR029044">
    <property type="entry name" value="Nucleotide-diphossugar_trans"/>
</dbReference>
<dbReference type="SUPFAM" id="SSF51161">
    <property type="entry name" value="Trimeric LpxA-like enzymes"/>
    <property type="match status" value="1"/>
</dbReference>
<dbReference type="PANTHER" id="PTHR43584">
    <property type="entry name" value="NUCLEOTIDYL TRANSFERASE"/>
    <property type="match status" value="1"/>
</dbReference>
<keyword evidence="6 20" id="KW-0963">Cytoplasm</keyword>
<evidence type="ECO:0000256" key="9">
    <source>
        <dbReference type="ARBA" id="ARBA00022723"/>
    </source>
</evidence>
<comment type="similarity">
    <text evidence="5 20">In the N-terminal section; belongs to the N-acetylglucosamine-1-phosphate uridyltransferase family.</text>
</comment>
<evidence type="ECO:0000259" key="21">
    <source>
        <dbReference type="Pfam" id="PF00483"/>
    </source>
</evidence>
<dbReference type="CDD" id="cd02540">
    <property type="entry name" value="GT2_GlmU_N_bac"/>
    <property type="match status" value="1"/>
</dbReference>
<evidence type="ECO:0000256" key="12">
    <source>
        <dbReference type="ARBA" id="ARBA00022960"/>
    </source>
</evidence>
<evidence type="ECO:0000256" key="18">
    <source>
        <dbReference type="ARBA" id="ARBA00048493"/>
    </source>
</evidence>
<feature type="binding site" evidence="20">
    <location>
        <position position="365"/>
    </location>
    <ligand>
        <name>UDP-N-acetyl-alpha-D-glucosamine</name>
        <dbReference type="ChEBI" id="CHEBI:57705"/>
    </ligand>
</feature>
<keyword evidence="9 20" id="KW-0479">Metal-binding</keyword>
<evidence type="ECO:0000256" key="1">
    <source>
        <dbReference type="ARBA" id="ARBA00004496"/>
    </source>
</evidence>
<dbReference type="InterPro" id="IPR011004">
    <property type="entry name" value="Trimer_LpxA-like_sf"/>
</dbReference>
<keyword evidence="10 20" id="KW-0677">Repeat</keyword>
<keyword evidence="11 20" id="KW-0460">Magnesium</keyword>
<comment type="caution">
    <text evidence="22">The sequence shown here is derived from an EMBL/GenBank/DDBJ whole genome shotgun (WGS) entry which is preliminary data.</text>
</comment>
<protein>
    <recommendedName>
        <fullName evidence="20">Bifunctional protein GlmU</fullName>
    </recommendedName>
    <domain>
        <recommendedName>
            <fullName evidence="20">UDP-N-acetylglucosamine pyrophosphorylase</fullName>
            <ecNumber evidence="20">2.7.7.23</ecNumber>
        </recommendedName>
        <alternativeName>
            <fullName evidence="20">N-acetylglucosamine-1-phosphate uridyltransferase</fullName>
        </alternativeName>
    </domain>
    <domain>
        <recommendedName>
            <fullName evidence="20">Glucosamine-1-phosphate N-acetyltransferase</fullName>
            <ecNumber evidence="20">2.3.1.157</ecNumber>
        </recommendedName>
    </domain>
</protein>
<feature type="binding site" evidence="20">
    <location>
        <position position="422"/>
    </location>
    <ligand>
        <name>acetyl-CoA</name>
        <dbReference type="ChEBI" id="CHEBI:57288"/>
    </ligand>
</feature>
<keyword evidence="23" id="KW-1185">Reference proteome</keyword>
<dbReference type="InterPro" id="IPR038009">
    <property type="entry name" value="GlmU_C_LbH"/>
</dbReference>
<organism evidence="22 23">
    <name type="scientific">Eubacterium multiforme</name>
    <dbReference type="NCBI Taxonomy" id="83339"/>
    <lineage>
        <taxon>Bacteria</taxon>
        <taxon>Bacillati</taxon>
        <taxon>Bacillota</taxon>
        <taxon>Clostridia</taxon>
        <taxon>Eubacteriales</taxon>
        <taxon>Eubacteriaceae</taxon>
        <taxon>Eubacterium</taxon>
    </lineage>
</organism>
<dbReference type="InterPro" id="IPR001451">
    <property type="entry name" value="Hexapep"/>
</dbReference>
<feature type="binding site" evidence="20">
    <location>
        <position position="103"/>
    </location>
    <ligand>
        <name>Mg(2+)</name>
        <dbReference type="ChEBI" id="CHEBI:18420"/>
    </ligand>
</feature>
<dbReference type="CDD" id="cd03353">
    <property type="entry name" value="LbH_GlmU_C"/>
    <property type="match status" value="1"/>
</dbReference>
<dbReference type="EC" id="2.3.1.157" evidence="20"/>
<dbReference type="GO" id="GO:0019134">
    <property type="term" value="F:glucosamine-1-phosphate N-acetyltransferase activity"/>
    <property type="evidence" value="ECO:0007669"/>
    <property type="project" value="UniProtKB-EC"/>
</dbReference>
<evidence type="ECO:0000256" key="6">
    <source>
        <dbReference type="ARBA" id="ARBA00022490"/>
    </source>
</evidence>
<accession>A0ABT9UVA2</accession>
<feature type="domain" description="Nucleotidyl transferase" evidence="21">
    <location>
        <begin position="5"/>
        <end position="219"/>
    </location>
</feature>
<gene>
    <name evidence="20" type="primary">glmU</name>
    <name evidence="22" type="ORF">J2S18_002176</name>
</gene>
<evidence type="ECO:0000256" key="15">
    <source>
        <dbReference type="ARBA" id="ARBA00023315"/>
    </source>
</evidence>
<reference evidence="22 23" key="1">
    <citation type="submission" date="2023-07" db="EMBL/GenBank/DDBJ databases">
        <title>Genomic Encyclopedia of Type Strains, Phase IV (KMG-IV): sequencing the most valuable type-strain genomes for metagenomic binning, comparative biology and taxonomic classification.</title>
        <authorList>
            <person name="Goeker M."/>
        </authorList>
    </citation>
    <scope>NUCLEOTIDE SEQUENCE [LARGE SCALE GENOMIC DNA]</scope>
    <source>
        <strain evidence="22 23">DSM 20694</strain>
    </source>
</reference>
<evidence type="ECO:0000256" key="17">
    <source>
        <dbReference type="ARBA" id="ARBA00048247"/>
    </source>
</evidence>
<feature type="binding site" evidence="20">
    <location>
        <begin position="385"/>
        <end position="386"/>
    </location>
    <ligand>
        <name>acetyl-CoA</name>
        <dbReference type="ChEBI" id="CHEBI:57288"/>
    </ligand>
</feature>
<feature type="binding site" evidence="20">
    <location>
        <position position="73"/>
    </location>
    <ligand>
        <name>UDP-N-acetyl-alpha-D-glucosamine</name>
        <dbReference type="ChEBI" id="CHEBI:57705"/>
    </ligand>
</feature>
<keyword evidence="7 20" id="KW-0808">Transferase</keyword>
<comment type="catalytic activity">
    <reaction evidence="17 20">
        <text>alpha-D-glucosamine 1-phosphate + acetyl-CoA = N-acetyl-alpha-D-glucosamine 1-phosphate + CoA + H(+)</text>
        <dbReference type="Rhea" id="RHEA:13725"/>
        <dbReference type="ChEBI" id="CHEBI:15378"/>
        <dbReference type="ChEBI" id="CHEBI:57287"/>
        <dbReference type="ChEBI" id="CHEBI:57288"/>
        <dbReference type="ChEBI" id="CHEBI:57776"/>
        <dbReference type="ChEBI" id="CHEBI:58516"/>
        <dbReference type="EC" id="2.3.1.157"/>
    </reaction>
</comment>
<evidence type="ECO:0000313" key="22">
    <source>
        <dbReference type="EMBL" id="MDQ0150238.1"/>
    </source>
</evidence>
<keyword evidence="13 20" id="KW-0573">Peptidoglycan synthesis</keyword>
<feature type="binding site" evidence="20">
    <location>
        <position position="439"/>
    </location>
    <ligand>
        <name>acetyl-CoA</name>
        <dbReference type="ChEBI" id="CHEBI:57288"/>
    </ligand>
</feature>
<dbReference type="RefSeq" id="WP_307486806.1">
    <property type="nucleotide sequence ID" value="NZ_JAUSUF010000007.1"/>
</dbReference>
<comment type="pathway">
    <text evidence="2 20">Nucleotide-sugar biosynthesis; UDP-N-acetyl-alpha-D-glucosamine biosynthesis; N-acetyl-alpha-D-glucosamine 1-phosphate from alpha-D-glucosamine 6-phosphate (route II): step 2/2.</text>
</comment>
<comment type="caution">
    <text evidence="20">Lacks conserved residue(s) required for the propagation of feature annotation.</text>
</comment>
<keyword evidence="14 20" id="KW-0511">Multifunctional enzyme</keyword>
<evidence type="ECO:0000256" key="4">
    <source>
        <dbReference type="ARBA" id="ARBA00007707"/>
    </source>
</evidence>
<dbReference type="GO" id="GO:0003977">
    <property type="term" value="F:UDP-N-acetylglucosamine diphosphorylase activity"/>
    <property type="evidence" value="ECO:0007669"/>
    <property type="project" value="UniProtKB-EC"/>
</dbReference>
<feature type="active site" description="Proton acceptor" evidence="20">
    <location>
        <position position="362"/>
    </location>
</feature>
<evidence type="ECO:0000256" key="3">
    <source>
        <dbReference type="ARBA" id="ARBA00005208"/>
    </source>
</evidence>
<keyword evidence="16 20" id="KW-0961">Cell wall biogenesis/degradation</keyword>
<feature type="region of interest" description="Pyrophosphorylase" evidence="20">
    <location>
        <begin position="1"/>
        <end position="229"/>
    </location>
</feature>
<feature type="region of interest" description="Linker" evidence="20">
    <location>
        <begin position="230"/>
        <end position="250"/>
    </location>
</feature>
<keyword evidence="8 20" id="KW-0548">Nucleotidyltransferase</keyword>
<evidence type="ECO:0000256" key="10">
    <source>
        <dbReference type="ARBA" id="ARBA00022737"/>
    </source>
</evidence>
<feature type="binding site" evidence="20">
    <location>
        <position position="227"/>
    </location>
    <ligand>
        <name>UDP-N-acetyl-alpha-D-glucosamine</name>
        <dbReference type="ChEBI" id="CHEBI:57705"/>
    </ligand>
</feature>
<feature type="binding site" evidence="20">
    <location>
        <begin position="78"/>
        <end position="79"/>
    </location>
    <ligand>
        <name>UDP-N-acetyl-alpha-D-glucosamine</name>
        <dbReference type="ChEBI" id="CHEBI:57705"/>
    </ligand>
</feature>
<feature type="binding site" evidence="20">
    <location>
        <position position="376"/>
    </location>
    <ligand>
        <name>UDP-N-acetyl-alpha-D-glucosamine</name>
        <dbReference type="ChEBI" id="CHEBI:57705"/>
    </ligand>
</feature>
<evidence type="ECO:0000256" key="19">
    <source>
        <dbReference type="ARBA" id="ARBA00049628"/>
    </source>
</evidence>
<evidence type="ECO:0000256" key="14">
    <source>
        <dbReference type="ARBA" id="ARBA00023268"/>
    </source>
</evidence>
<keyword evidence="12 20" id="KW-0133">Cell shape</keyword>
<feature type="binding site" evidence="20">
    <location>
        <position position="332"/>
    </location>
    <ligand>
        <name>UDP-N-acetyl-alpha-D-glucosamine</name>
        <dbReference type="ChEBI" id="CHEBI:57705"/>
    </ligand>
</feature>
<dbReference type="Pfam" id="PF00132">
    <property type="entry name" value="Hexapep"/>
    <property type="match status" value="2"/>
</dbReference>
<dbReference type="Gene3D" id="2.160.10.10">
    <property type="entry name" value="Hexapeptide repeat proteins"/>
    <property type="match status" value="1"/>
</dbReference>
<dbReference type="InterPro" id="IPR050065">
    <property type="entry name" value="GlmU-like"/>
</dbReference>
<dbReference type="EC" id="2.7.7.23" evidence="20"/>
<evidence type="ECO:0000256" key="13">
    <source>
        <dbReference type="ARBA" id="ARBA00022984"/>
    </source>
</evidence>
<comment type="cofactor">
    <cofactor evidence="20">
        <name>Mg(2+)</name>
        <dbReference type="ChEBI" id="CHEBI:18420"/>
    </cofactor>
    <text evidence="20">Binds 1 Mg(2+) ion per subunit.</text>
</comment>
<sequence>MYKCALILAAGQGTRIKSDIPKVLHKVCGKEMVNHVIDNMRKANIEDVNVIIGKGADLVKEGTKERNVSYSLQEEQLGTGHAVKCATDFLKGKKGTVIVFAGDAPLTKESTIKNLIKEHEENKNSATLLSAMVEDPTGYGRIIRDSNGDVLKIVEHKDCNEEELLVNEMNAAMYCFDIEELVNSLEKLSNNNNQGEYYLTDVIGILKDEGKKVGAVVTDYEDTIGVNSRVQLAEAEEFLRNRINEIHLNNGVTLIDPKATYIGVDVQIGKDTIIYPGTILEGNTVIGSDCLIMQNCRIKDSKINDGVTVESSVILDSEVGKNTTVGPFAYIRPESKIGEKARIGDFVEIKKSTIGDGTKVSHLTYIGDAEVGDGCNFGCGTVVVNYDGKVKNKTIIGNHSFIGCNTNLVSPVRVYDNTYIAAGSTITNDVEEGDLAVARAKQRNIKGWVEKKGLIK</sequence>
<evidence type="ECO:0000256" key="2">
    <source>
        <dbReference type="ARBA" id="ARBA00005166"/>
    </source>
</evidence>
<feature type="binding site" evidence="20">
    <location>
        <position position="170"/>
    </location>
    <ligand>
        <name>UDP-N-acetyl-alpha-D-glucosamine</name>
        <dbReference type="ChEBI" id="CHEBI:57705"/>
    </ligand>
</feature>
<dbReference type="NCBIfam" id="TIGR01173">
    <property type="entry name" value="glmU"/>
    <property type="match status" value="1"/>
</dbReference>
<dbReference type="Pfam" id="PF00483">
    <property type="entry name" value="NTP_transferase"/>
    <property type="match status" value="1"/>
</dbReference>
<comment type="catalytic activity">
    <reaction evidence="18 20">
        <text>N-acetyl-alpha-D-glucosamine 1-phosphate + UTP + H(+) = UDP-N-acetyl-alpha-D-glucosamine + diphosphate</text>
        <dbReference type="Rhea" id="RHEA:13509"/>
        <dbReference type="ChEBI" id="CHEBI:15378"/>
        <dbReference type="ChEBI" id="CHEBI:33019"/>
        <dbReference type="ChEBI" id="CHEBI:46398"/>
        <dbReference type="ChEBI" id="CHEBI:57705"/>
        <dbReference type="ChEBI" id="CHEBI:57776"/>
        <dbReference type="EC" id="2.7.7.23"/>
    </reaction>
</comment>
<dbReference type="PANTHER" id="PTHR43584:SF3">
    <property type="entry name" value="BIFUNCTIONAL PROTEIN GLMU"/>
    <property type="match status" value="1"/>
</dbReference>
<feature type="binding site" evidence="20">
    <location>
        <position position="227"/>
    </location>
    <ligand>
        <name>Mg(2+)</name>
        <dbReference type="ChEBI" id="CHEBI:18420"/>
    </ligand>
</feature>
<dbReference type="Gene3D" id="3.90.550.10">
    <property type="entry name" value="Spore Coat Polysaccharide Biosynthesis Protein SpsA, Chain A"/>
    <property type="match status" value="1"/>
</dbReference>
<comment type="subunit">
    <text evidence="20">Homotrimer.</text>
</comment>
<comment type="pathway">
    <text evidence="3 20">Nucleotide-sugar biosynthesis; UDP-N-acetyl-alpha-D-glucosamine biosynthesis; UDP-N-acetyl-alpha-D-glucosamine from N-acetyl-alpha-D-glucosamine 1-phosphate: step 1/1.</text>
</comment>
<evidence type="ECO:0000256" key="20">
    <source>
        <dbReference type="HAMAP-Rule" id="MF_01631"/>
    </source>
</evidence>
<dbReference type="InterPro" id="IPR005835">
    <property type="entry name" value="NTP_transferase_dom"/>
</dbReference>
<feature type="binding site" evidence="20">
    <location>
        <position position="22"/>
    </location>
    <ligand>
        <name>UDP-N-acetyl-alpha-D-glucosamine</name>
        <dbReference type="ChEBI" id="CHEBI:57705"/>
    </ligand>
</feature>
<evidence type="ECO:0000256" key="5">
    <source>
        <dbReference type="ARBA" id="ARBA00007947"/>
    </source>
</evidence>
<comment type="subcellular location">
    <subcellularLocation>
        <location evidence="1 20">Cytoplasm</location>
    </subcellularLocation>
</comment>
<dbReference type="NCBIfam" id="NF010934">
    <property type="entry name" value="PRK14354.1"/>
    <property type="match status" value="1"/>
</dbReference>
<comment type="pathway">
    <text evidence="20">Bacterial outer membrane biogenesis; LPS lipid A biosynthesis.</text>
</comment>
<comment type="function">
    <text evidence="19 20">Catalyzes the last two sequential reactions in the de novo biosynthetic pathway for UDP-N-acetylglucosamine (UDP-GlcNAc). The C-terminal domain catalyzes the transfer of acetyl group from acetyl coenzyme A to glucosamine-1-phosphate (GlcN-1-P) to produce N-acetylglucosamine-1-phosphate (GlcNAc-1-P), which is converted into UDP-GlcNAc by the transfer of uridine 5-monophosphate (from uridine 5-triphosphate), a reaction catalyzed by the N-terminal domain.</text>
</comment>
<comment type="similarity">
    <text evidence="4 20">In the C-terminal section; belongs to the transferase hexapeptide repeat family.</text>
</comment>
<evidence type="ECO:0000313" key="23">
    <source>
        <dbReference type="Proteomes" id="UP001228504"/>
    </source>
</evidence>
<feature type="region of interest" description="N-acetyltransferase" evidence="20">
    <location>
        <begin position="251"/>
        <end position="456"/>
    </location>
</feature>
<proteinExistence type="inferred from homology"/>
<evidence type="ECO:0000256" key="8">
    <source>
        <dbReference type="ARBA" id="ARBA00022695"/>
    </source>
</evidence>
<evidence type="ECO:0000256" key="7">
    <source>
        <dbReference type="ARBA" id="ARBA00022679"/>
    </source>
</evidence>
<dbReference type="InterPro" id="IPR005882">
    <property type="entry name" value="Bifunctional_GlmU"/>
</dbReference>
<dbReference type="Proteomes" id="UP001228504">
    <property type="component" value="Unassembled WGS sequence"/>
</dbReference>
<evidence type="ECO:0000256" key="11">
    <source>
        <dbReference type="ARBA" id="ARBA00022842"/>
    </source>
</evidence>
<evidence type="ECO:0000256" key="16">
    <source>
        <dbReference type="ARBA" id="ARBA00023316"/>
    </source>
</evidence>
<feature type="binding site" evidence="20">
    <location>
        <begin position="8"/>
        <end position="11"/>
    </location>
    <ligand>
        <name>UDP-N-acetyl-alpha-D-glucosamine</name>
        <dbReference type="ChEBI" id="CHEBI:57705"/>
    </ligand>
</feature>
<feature type="binding site" evidence="20">
    <location>
        <position position="140"/>
    </location>
    <ligand>
        <name>UDP-N-acetyl-alpha-D-glucosamine</name>
        <dbReference type="ChEBI" id="CHEBI:57705"/>
    </ligand>
</feature>
<keyword evidence="15 20" id="KW-0012">Acyltransferase</keyword>